<protein>
    <submittedName>
        <fullName evidence="1">Uncharacterized protein</fullName>
    </submittedName>
</protein>
<gene>
    <name evidence="1" type="ORF">MM415B03130_0003</name>
</gene>
<dbReference type="EMBL" id="MT142655">
    <property type="protein sequence ID" value="QJA86715.1"/>
    <property type="molecule type" value="Genomic_DNA"/>
</dbReference>
<dbReference type="AlphaFoldDB" id="A0A6M3KZW5"/>
<name>A0A6M3KZW5_9ZZZZ</name>
<reference evidence="1" key="1">
    <citation type="submission" date="2020-03" db="EMBL/GenBank/DDBJ databases">
        <title>The deep terrestrial virosphere.</title>
        <authorList>
            <person name="Holmfeldt K."/>
            <person name="Nilsson E."/>
            <person name="Simone D."/>
            <person name="Lopez-Fernandez M."/>
            <person name="Wu X."/>
            <person name="de Brujin I."/>
            <person name="Lundin D."/>
            <person name="Andersson A."/>
            <person name="Bertilsson S."/>
            <person name="Dopson M."/>
        </authorList>
    </citation>
    <scope>NUCLEOTIDE SEQUENCE</scope>
    <source>
        <strain evidence="1">MM415B03130</strain>
    </source>
</reference>
<sequence>MIKYIGGINRTYDYVMVADDGGDEEYVPAMVITRDRCKGRSFIITLNALWKYDEPINNRNQAVVIADQNEFYELMKKIEGRELLAVTPGQKVRAGMDHICVEFAWLLNAKYGFLLCTAYNLFKCMQILDISPVPQAAAQLLMWIQDGLDKLKDMPEHQGSEYTDESKVVGDMVIFNAGEKIGSSDIEIKHSEMVREA</sequence>
<evidence type="ECO:0000313" key="1">
    <source>
        <dbReference type="EMBL" id="QJA86715.1"/>
    </source>
</evidence>
<organism evidence="1">
    <name type="scientific">viral metagenome</name>
    <dbReference type="NCBI Taxonomy" id="1070528"/>
    <lineage>
        <taxon>unclassified sequences</taxon>
        <taxon>metagenomes</taxon>
        <taxon>organismal metagenomes</taxon>
    </lineage>
</organism>
<proteinExistence type="predicted"/>
<accession>A0A6M3KZW5</accession>